<gene>
    <name evidence="2" type="ORF">OM076_20900</name>
</gene>
<keyword evidence="3" id="KW-1185">Reference proteome</keyword>
<evidence type="ECO:0000256" key="1">
    <source>
        <dbReference type="SAM" id="Phobius"/>
    </source>
</evidence>
<dbReference type="AlphaFoldDB" id="A0A9X3MUA9"/>
<reference evidence="2" key="1">
    <citation type="submission" date="2022-10" db="EMBL/GenBank/DDBJ databases">
        <title>The WGS of Solirubrobacter ginsenosidimutans DSM 21036.</title>
        <authorList>
            <person name="Jiang Z."/>
        </authorList>
    </citation>
    <scope>NUCLEOTIDE SEQUENCE</scope>
    <source>
        <strain evidence="2">DSM 21036</strain>
    </source>
</reference>
<comment type="caution">
    <text evidence="2">The sequence shown here is derived from an EMBL/GenBank/DDBJ whole genome shotgun (WGS) entry which is preliminary data.</text>
</comment>
<protein>
    <submittedName>
        <fullName evidence="2">DUF3618 domain-containing protein</fullName>
    </submittedName>
</protein>
<name>A0A9X3MUA9_9ACTN</name>
<keyword evidence="1" id="KW-1133">Transmembrane helix</keyword>
<evidence type="ECO:0000313" key="3">
    <source>
        <dbReference type="Proteomes" id="UP001149140"/>
    </source>
</evidence>
<dbReference type="EMBL" id="JAPDOD010000020">
    <property type="protein sequence ID" value="MDA0162744.1"/>
    <property type="molecule type" value="Genomic_DNA"/>
</dbReference>
<dbReference type="RefSeq" id="WP_270041981.1">
    <property type="nucleotide sequence ID" value="NZ_JAPDOD010000020.1"/>
</dbReference>
<keyword evidence="1" id="KW-0812">Transmembrane</keyword>
<organism evidence="2 3">
    <name type="scientific">Solirubrobacter ginsenosidimutans</name>
    <dbReference type="NCBI Taxonomy" id="490573"/>
    <lineage>
        <taxon>Bacteria</taxon>
        <taxon>Bacillati</taxon>
        <taxon>Actinomycetota</taxon>
        <taxon>Thermoleophilia</taxon>
        <taxon>Solirubrobacterales</taxon>
        <taxon>Solirubrobacteraceae</taxon>
        <taxon>Solirubrobacter</taxon>
    </lineage>
</organism>
<feature type="transmembrane region" description="Helical" evidence="1">
    <location>
        <begin position="49"/>
        <end position="71"/>
    </location>
</feature>
<sequence length="80" mass="8479">MSGARTPQEIRASIEANRADLAVAVESLRGEVAKATDWRGQLRAHKREVIIGAAVAGFVVGGGIAAFTGLLTGRRSSRRY</sequence>
<accession>A0A9X3MUA9</accession>
<keyword evidence="1" id="KW-0472">Membrane</keyword>
<proteinExistence type="predicted"/>
<dbReference type="Proteomes" id="UP001149140">
    <property type="component" value="Unassembled WGS sequence"/>
</dbReference>
<evidence type="ECO:0000313" key="2">
    <source>
        <dbReference type="EMBL" id="MDA0162744.1"/>
    </source>
</evidence>